<protein>
    <submittedName>
        <fullName evidence="1">Uncharacterized protein</fullName>
    </submittedName>
</protein>
<gene>
    <name evidence="1" type="ORF">BWZ43_21180</name>
</gene>
<accession>A0A8E2I4X5</accession>
<proteinExistence type="predicted"/>
<keyword evidence="2" id="KW-1185">Reference proteome</keyword>
<sequence>MSNGNGFTKFISRFPNGTKFYFYFNDGVEVLCKLDTMYETDNGLEIADPLYEEYYAAAVEIIEVNQNNNEMNLFKVGQLTEVSNKNAPKWIKSLDSKVIWSR</sequence>
<evidence type="ECO:0000313" key="2">
    <source>
        <dbReference type="Proteomes" id="UP000189761"/>
    </source>
</evidence>
<comment type="caution">
    <text evidence="1">The sequence shown here is derived from an EMBL/GenBank/DDBJ whole genome shotgun (WGS) entry which is preliminary data.</text>
</comment>
<dbReference type="EMBL" id="MTLA01000320">
    <property type="protein sequence ID" value="OOP66402.1"/>
    <property type="molecule type" value="Genomic_DNA"/>
</dbReference>
<dbReference type="RefSeq" id="WP_078111137.1">
    <property type="nucleotide sequence ID" value="NZ_CP065424.1"/>
</dbReference>
<evidence type="ECO:0000313" key="1">
    <source>
        <dbReference type="EMBL" id="OOP66402.1"/>
    </source>
</evidence>
<dbReference type="AlphaFoldDB" id="A0A8E2I4X5"/>
<dbReference type="Proteomes" id="UP000189761">
    <property type="component" value="Unassembled WGS sequence"/>
</dbReference>
<name>A0A8E2I4X5_9BACI</name>
<reference evidence="1 2" key="1">
    <citation type="submission" date="2017-01" db="EMBL/GenBank/DDBJ databases">
        <title>Draft genome sequence of Bacillus oleronius.</title>
        <authorList>
            <person name="Allam M."/>
        </authorList>
    </citation>
    <scope>NUCLEOTIDE SEQUENCE [LARGE SCALE GENOMIC DNA]</scope>
    <source>
        <strain evidence="1 2">DSM 9356</strain>
    </source>
</reference>
<organism evidence="1 2">
    <name type="scientific">Heyndrickxia oleronia</name>
    <dbReference type="NCBI Taxonomy" id="38875"/>
    <lineage>
        <taxon>Bacteria</taxon>
        <taxon>Bacillati</taxon>
        <taxon>Bacillota</taxon>
        <taxon>Bacilli</taxon>
        <taxon>Bacillales</taxon>
        <taxon>Bacillaceae</taxon>
        <taxon>Heyndrickxia</taxon>
    </lineage>
</organism>